<comment type="similarity">
    <text evidence="1">Belongs to the transglycosylase Slt family.</text>
</comment>
<dbReference type="Gene3D" id="1.10.530.10">
    <property type="match status" value="1"/>
</dbReference>
<evidence type="ECO:0000259" key="3">
    <source>
        <dbReference type="Pfam" id="PF01464"/>
    </source>
</evidence>
<dbReference type="AlphaFoldDB" id="A0A0G4B3F2"/>
<evidence type="ECO:0000313" key="5">
    <source>
        <dbReference type="Proteomes" id="UP000035648"/>
    </source>
</evidence>
<dbReference type="PROSITE" id="PS00922">
    <property type="entry name" value="TRANSGLYCOSYLASE"/>
    <property type="match status" value="1"/>
</dbReference>
<dbReference type="GO" id="GO:0000270">
    <property type="term" value="P:peptidoglycan metabolic process"/>
    <property type="evidence" value="ECO:0007669"/>
    <property type="project" value="InterPro"/>
</dbReference>
<protein>
    <submittedName>
        <fullName evidence="4">Lytic transglycosylase catalytic subunit, soluble lytic murein transglycosylase</fullName>
        <ecNumber evidence="4">3.2.1.-</ecNumber>
    </submittedName>
</protein>
<dbReference type="EC" id="3.2.1.-" evidence="4"/>
<dbReference type="GO" id="GO:0016020">
    <property type="term" value="C:membrane"/>
    <property type="evidence" value="ECO:0007669"/>
    <property type="project" value="InterPro"/>
</dbReference>
<evidence type="ECO:0000256" key="2">
    <source>
        <dbReference type="SAM" id="Phobius"/>
    </source>
</evidence>
<sequence length="208" mass="23318">MRKITKILISVFLTIVFVLGFYYFFPQVWGDAVYPLDYKDSIQKYSSQWNVRPNFICAMIYAESRFHADSVSGAGAVGIMQIMPSTGASIASELSESGYSVDKLYDPETNIRYGTWYIKGLLDKYDGNSDLAVAAYNAGSGRADAFKDGRGTLPFETVAYVQKVKDIEKMYDKVYGDWASEPEVKKPSPFYQGMTNIKDFVKGLILGK</sequence>
<keyword evidence="4" id="KW-0326">Glycosidase</keyword>
<dbReference type="KEGG" id="bbgw:UT28_C0001G0684"/>
<organism evidence="4 5">
    <name type="scientific">Berkelbacteria bacterium GW2011_GWE1_39_12</name>
    <dbReference type="NCBI Taxonomy" id="1618337"/>
    <lineage>
        <taxon>Bacteria</taxon>
        <taxon>Candidatus Berkelbacteria</taxon>
    </lineage>
</organism>
<evidence type="ECO:0000256" key="1">
    <source>
        <dbReference type="ARBA" id="ARBA00007734"/>
    </source>
</evidence>
<proteinExistence type="inferred from homology"/>
<gene>
    <name evidence="4" type="ORF">UT28_C0001G0684</name>
</gene>
<dbReference type="InterPro" id="IPR023346">
    <property type="entry name" value="Lysozyme-like_dom_sf"/>
</dbReference>
<dbReference type="PANTHER" id="PTHR37423:SF2">
    <property type="entry name" value="MEMBRANE-BOUND LYTIC MUREIN TRANSGLYCOSYLASE C"/>
    <property type="match status" value="1"/>
</dbReference>
<dbReference type="SUPFAM" id="SSF53955">
    <property type="entry name" value="Lysozyme-like"/>
    <property type="match status" value="1"/>
</dbReference>
<dbReference type="EMBL" id="CP011213">
    <property type="protein sequence ID" value="AKM82476.1"/>
    <property type="molecule type" value="Genomic_DNA"/>
</dbReference>
<name>A0A0G4B3F2_9BACT</name>
<keyword evidence="4" id="KW-0378">Hydrolase</keyword>
<dbReference type="GO" id="GO:0008933">
    <property type="term" value="F:peptidoglycan lytic transglycosylase activity"/>
    <property type="evidence" value="ECO:0007669"/>
    <property type="project" value="InterPro"/>
</dbReference>
<dbReference type="Pfam" id="PF01464">
    <property type="entry name" value="SLT"/>
    <property type="match status" value="1"/>
</dbReference>
<dbReference type="InterPro" id="IPR008258">
    <property type="entry name" value="Transglycosylase_SLT_dom_1"/>
</dbReference>
<reference evidence="4 5" key="1">
    <citation type="journal article" date="2015" name="Nature">
        <title>rRNA introns, odd ribosomes, and small enigmatic genomes across a large radiation of phyla.</title>
        <authorList>
            <person name="Brown C.T."/>
            <person name="Hug L.A."/>
            <person name="Thomas B.C."/>
            <person name="Sharon I."/>
            <person name="Castelle C.J."/>
            <person name="Singh A."/>
            <person name="Wilkins M.J."/>
            <person name="Williams K.H."/>
            <person name="Banfield J.F."/>
        </authorList>
    </citation>
    <scope>NUCLEOTIDE SEQUENCE [LARGE SCALE GENOMIC DNA]</scope>
</reference>
<feature type="domain" description="Transglycosylase SLT" evidence="3">
    <location>
        <begin position="41"/>
        <end position="146"/>
    </location>
</feature>
<feature type="transmembrane region" description="Helical" evidence="2">
    <location>
        <begin position="7"/>
        <end position="25"/>
    </location>
</feature>
<keyword evidence="2" id="KW-0812">Transmembrane</keyword>
<dbReference type="PANTHER" id="PTHR37423">
    <property type="entry name" value="SOLUBLE LYTIC MUREIN TRANSGLYCOSYLASE-RELATED"/>
    <property type="match status" value="1"/>
</dbReference>
<dbReference type="CDD" id="cd16896">
    <property type="entry name" value="LT_Slt70-like"/>
    <property type="match status" value="1"/>
</dbReference>
<dbReference type="Proteomes" id="UP000035648">
    <property type="component" value="Chromosome"/>
</dbReference>
<evidence type="ECO:0000313" key="4">
    <source>
        <dbReference type="EMBL" id="AKM82476.1"/>
    </source>
</evidence>
<dbReference type="STRING" id="1618337.UT28_C0001G0684"/>
<dbReference type="GO" id="GO:0016798">
    <property type="term" value="F:hydrolase activity, acting on glycosyl bonds"/>
    <property type="evidence" value="ECO:0007669"/>
    <property type="project" value="UniProtKB-KW"/>
</dbReference>
<keyword evidence="2" id="KW-1133">Transmembrane helix</keyword>
<accession>A0A0G4B3F2</accession>
<dbReference type="InterPro" id="IPR000189">
    <property type="entry name" value="Transglyc_AS"/>
</dbReference>
<keyword evidence="2" id="KW-0472">Membrane</keyword>